<dbReference type="NCBIfam" id="TIGR04129">
    <property type="entry name" value="CxxH_BA5709"/>
    <property type="match status" value="1"/>
</dbReference>
<sequence length="61" mass="6917">MPYCCLEHVELALEAAIDETQLAPEMEVLPVAKRLSTRCDYCDQPAIYLVTNSRFHTECGQ</sequence>
<dbReference type="Proteomes" id="UP001596022">
    <property type="component" value="Unassembled WGS sequence"/>
</dbReference>
<name>A0ABV9GSQ0_9BACL</name>
<gene>
    <name evidence="1" type="ORF">ACFO4N_13190</name>
</gene>
<dbReference type="RefSeq" id="WP_376846765.1">
    <property type="nucleotide sequence ID" value="NZ_JBHSFW010000011.1"/>
</dbReference>
<organism evidence="1 2">
    <name type="scientific">Camelliibacillus cellulosilyticus</name>
    <dbReference type="NCBI Taxonomy" id="2174486"/>
    <lineage>
        <taxon>Bacteria</taxon>
        <taxon>Bacillati</taxon>
        <taxon>Bacillota</taxon>
        <taxon>Bacilli</taxon>
        <taxon>Bacillales</taxon>
        <taxon>Sporolactobacillaceae</taxon>
        <taxon>Camelliibacillus</taxon>
    </lineage>
</organism>
<accession>A0ABV9GSQ0</accession>
<evidence type="ECO:0000313" key="2">
    <source>
        <dbReference type="Proteomes" id="UP001596022"/>
    </source>
</evidence>
<dbReference type="InterPro" id="IPR025626">
    <property type="entry name" value="YyzF"/>
</dbReference>
<reference evidence="2" key="1">
    <citation type="journal article" date="2019" name="Int. J. Syst. Evol. Microbiol.">
        <title>The Global Catalogue of Microorganisms (GCM) 10K type strain sequencing project: providing services to taxonomists for standard genome sequencing and annotation.</title>
        <authorList>
            <consortium name="The Broad Institute Genomics Platform"/>
            <consortium name="The Broad Institute Genome Sequencing Center for Infectious Disease"/>
            <person name="Wu L."/>
            <person name="Ma J."/>
        </authorList>
    </citation>
    <scope>NUCLEOTIDE SEQUENCE [LARGE SCALE GENOMIC DNA]</scope>
    <source>
        <strain evidence="2">CGMCC 1.16306</strain>
    </source>
</reference>
<keyword evidence="2" id="KW-1185">Reference proteome</keyword>
<dbReference type="Pfam" id="PF14116">
    <property type="entry name" value="YyzF"/>
    <property type="match status" value="1"/>
</dbReference>
<protein>
    <submittedName>
        <fullName evidence="1">CxxH/CxxC protein</fullName>
    </submittedName>
</protein>
<evidence type="ECO:0000313" key="1">
    <source>
        <dbReference type="EMBL" id="MFC4619670.1"/>
    </source>
</evidence>
<proteinExistence type="predicted"/>
<dbReference type="EMBL" id="JBHSFW010000011">
    <property type="protein sequence ID" value="MFC4619670.1"/>
    <property type="molecule type" value="Genomic_DNA"/>
</dbReference>
<comment type="caution">
    <text evidence="1">The sequence shown here is derived from an EMBL/GenBank/DDBJ whole genome shotgun (WGS) entry which is preliminary data.</text>
</comment>